<feature type="domain" description="PAS" evidence="4">
    <location>
        <begin position="48"/>
        <end position="79"/>
    </location>
</feature>
<dbReference type="InterPro" id="IPR031803">
    <property type="entry name" value="BAT_GAF/HTH-assoc"/>
</dbReference>
<dbReference type="SUPFAM" id="SSF55781">
    <property type="entry name" value="GAF domain-like"/>
    <property type="match status" value="1"/>
</dbReference>
<dbReference type="InterPro" id="IPR035965">
    <property type="entry name" value="PAS-like_dom_sf"/>
</dbReference>
<dbReference type="GeneID" id="37643505"/>
<keyword evidence="6" id="KW-1185">Reference proteome</keyword>
<dbReference type="Pfam" id="PF13185">
    <property type="entry name" value="GAF_2"/>
    <property type="match status" value="1"/>
</dbReference>
<dbReference type="InterPro" id="IPR013656">
    <property type="entry name" value="PAS_4"/>
</dbReference>
<protein>
    <submittedName>
        <fullName evidence="5">Bacterio-opsin activator domain-containing protein</fullName>
    </submittedName>
</protein>
<sequence length="567" mass="62446">MGEQRDPGERDSRGRASTEEHSRSSADTDPIDGSREGTTSCQSPPPGVLERIDDPVYALDAAYRLTYANDAARELFGLEAVATEGGDRVGECDRSSTDRFVDSPFDAAHERALERGRSETVEEFYEPTSSWLEAIVYPSTTGVTVHVRDVSERVGPERTLERQRERLAALDHVHTVVREINTAIVDGSSREELERVTCRTLADSPSYEFAFVAEASATRDTILNRVEAGVEGYVDAIPLSASEDEPAGRGPAGRAIRTQTVQVSTDVCSDPEFEPWHDDAREHGYRSAAAIPIVYDGSLYGILGVTSARVNAFTNEERDVLAQLGETLGHAIAALERRRVLLGESVLEIELVIDDATAVFDGPAMEGQSVLFDRVVRLSDAEFLEYGTTDRETYPSVEELVDCVPHWKDVTALDESGGRVTFELQISSPPMFSVVDAHDGYVDAAALHDGDYTTTLHLPPGTDVRTVLEEIREVYPSVQTLARRQRSFGRASIGRLSERLMEKLTPRQQTALETAYAAGYFEWPRTSSGEDVAETLDVTSATFHEHLRAAQRKLLESVLDETDELEA</sequence>
<gene>
    <name evidence="5" type="ORF">AArcMg_3012</name>
</gene>
<dbReference type="EMBL" id="CP027033">
    <property type="protein sequence ID" value="AXR83000.1"/>
    <property type="molecule type" value="Genomic_DNA"/>
</dbReference>
<dbReference type="Gene3D" id="3.30.450.20">
    <property type="entry name" value="PAS domain"/>
    <property type="match status" value="1"/>
</dbReference>
<evidence type="ECO:0000256" key="2">
    <source>
        <dbReference type="ARBA" id="ARBA00023163"/>
    </source>
</evidence>
<dbReference type="RefSeq" id="WP_117369542.1">
    <property type="nucleotide sequence ID" value="NZ_CP027033.1"/>
</dbReference>
<dbReference type="InterPro" id="IPR003018">
    <property type="entry name" value="GAF"/>
</dbReference>
<name>A0A346PU05_9EURY</name>
<reference evidence="6" key="1">
    <citation type="submission" date="2018-02" db="EMBL/GenBank/DDBJ databases">
        <title>Phenotypic and genomic properties of facultatively anaerobic sulfur-reducing natronoarchaea from hypersaline soda lakes.</title>
        <authorList>
            <person name="Sorokin D.Y."/>
            <person name="Kublanov I.V."/>
            <person name="Roman P."/>
            <person name="Sinninghe Damste J.S."/>
            <person name="Golyshin P.N."/>
            <person name="Rojo D."/>
            <person name="Ciordia S."/>
            <person name="Mena M.D.C."/>
            <person name="Ferrer M."/>
            <person name="Messina E."/>
            <person name="Smedile F."/>
            <person name="La Spada G."/>
            <person name="La Cono V."/>
            <person name="Yakimov M.M."/>
        </authorList>
    </citation>
    <scope>NUCLEOTIDE SEQUENCE [LARGE SCALE GENOMIC DNA]</scope>
    <source>
        <strain evidence="6">AArc-Mg</strain>
    </source>
</reference>
<dbReference type="SMART" id="SM00065">
    <property type="entry name" value="GAF"/>
    <property type="match status" value="1"/>
</dbReference>
<evidence type="ECO:0000259" key="4">
    <source>
        <dbReference type="PROSITE" id="PS50112"/>
    </source>
</evidence>
<accession>A0A346PU05</accession>
<dbReference type="InterPro" id="IPR007050">
    <property type="entry name" value="HTH_bacterioopsin"/>
</dbReference>
<dbReference type="Gene3D" id="3.30.450.40">
    <property type="match status" value="1"/>
</dbReference>
<dbReference type="SUPFAM" id="SSF55785">
    <property type="entry name" value="PYP-like sensor domain (PAS domain)"/>
    <property type="match status" value="1"/>
</dbReference>
<dbReference type="PANTHER" id="PTHR34236:SF1">
    <property type="entry name" value="DIMETHYL SULFOXIDE REDUCTASE TRANSCRIPTIONAL ACTIVATOR"/>
    <property type="match status" value="1"/>
</dbReference>
<dbReference type="PANTHER" id="PTHR34236">
    <property type="entry name" value="DIMETHYL SULFOXIDE REDUCTASE TRANSCRIPTIONAL ACTIVATOR"/>
    <property type="match status" value="1"/>
</dbReference>
<feature type="region of interest" description="Disordered" evidence="3">
    <location>
        <begin position="1"/>
        <end position="49"/>
    </location>
</feature>
<dbReference type="Pfam" id="PF08448">
    <property type="entry name" value="PAS_4"/>
    <property type="match status" value="1"/>
</dbReference>
<dbReference type="Pfam" id="PF15915">
    <property type="entry name" value="BAT"/>
    <property type="match status" value="1"/>
</dbReference>
<dbReference type="InterPro" id="IPR000014">
    <property type="entry name" value="PAS"/>
</dbReference>
<dbReference type="Pfam" id="PF04967">
    <property type="entry name" value="HTH_10"/>
    <property type="match status" value="1"/>
</dbReference>
<evidence type="ECO:0000313" key="5">
    <source>
        <dbReference type="EMBL" id="AXR83000.1"/>
    </source>
</evidence>
<dbReference type="OrthoDB" id="205707at2157"/>
<feature type="compositionally biased region" description="Basic and acidic residues" evidence="3">
    <location>
        <begin position="1"/>
        <end position="26"/>
    </location>
</feature>
<dbReference type="InterPro" id="IPR029016">
    <property type="entry name" value="GAF-like_dom_sf"/>
</dbReference>
<evidence type="ECO:0000256" key="3">
    <source>
        <dbReference type="SAM" id="MobiDB-lite"/>
    </source>
</evidence>
<evidence type="ECO:0000313" key="6">
    <source>
        <dbReference type="Proteomes" id="UP000258613"/>
    </source>
</evidence>
<proteinExistence type="predicted"/>
<dbReference type="AlphaFoldDB" id="A0A346PU05"/>
<dbReference type="PROSITE" id="PS50112">
    <property type="entry name" value="PAS"/>
    <property type="match status" value="1"/>
</dbReference>
<keyword evidence="2" id="KW-0804">Transcription</keyword>
<organism evidence="5 6">
    <name type="scientific">Natrarchaeobaculum sulfurireducens</name>
    <dbReference type="NCBI Taxonomy" id="2044521"/>
    <lineage>
        <taxon>Archaea</taxon>
        <taxon>Methanobacteriati</taxon>
        <taxon>Methanobacteriota</taxon>
        <taxon>Stenosarchaea group</taxon>
        <taxon>Halobacteria</taxon>
        <taxon>Halobacteriales</taxon>
        <taxon>Natrialbaceae</taxon>
        <taxon>Natrarchaeobaculum</taxon>
    </lineage>
</organism>
<keyword evidence="1" id="KW-0805">Transcription regulation</keyword>
<dbReference type="KEGG" id="nag:AArcMg_3012"/>
<dbReference type="Proteomes" id="UP000258613">
    <property type="component" value="Chromosome"/>
</dbReference>
<evidence type="ECO:0000256" key="1">
    <source>
        <dbReference type="ARBA" id="ARBA00023015"/>
    </source>
</evidence>